<dbReference type="EMBL" id="AMQM01000608">
    <property type="status" value="NOT_ANNOTATED_CDS"/>
    <property type="molecule type" value="Genomic_DNA"/>
</dbReference>
<organism evidence="5 6">
    <name type="scientific">Helobdella robusta</name>
    <name type="common">Californian leech</name>
    <dbReference type="NCBI Taxonomy" id="6412"/>
    <lineage>
        <taxon>Eukaryota</taxon>
        <taxon>Metazoa</taxon>
        <taxon>Spiralia</taxon>
        <taxon>Lophotrochozoa</taxon>
        <taxon>Annelida</taxon>
        <taxon>Clitellata</taxon>
        <taxon>Hirudinea</taxon>
        <taxon>Rhynchobdellida</taxon>
        <taxon>Glossiphoniidae</taxon>
        <taxon>Helobdella</taxon>
    </lineage>
</organism>
<dbReference type="RefSeq" id="XP_009015697.1">
    <property type="nucleotide sequence ID" value="XM_009017449.1"/>
</dbReference>
<reference evidence="5" key="3">
    <citation type="submission" date="2015-06" db="UniProtKB">
        <authorList>
            <consortium name="EnsemblMetazoa"/>
        </authorList>
    </citation>
    <scope>IDENTIFICATION</scope>
</reference>
<dbReference type="OMA" id="IISNYPH"/>
<dbReference type="EMBL" id="KB096324">
    <property type="protein sequence ID" value="ESO06329.1"/>
    <property type="molecule type" value="Genomic_DNA"/>
</dbReference>
<dbReference type="PRINTS" id="PR02105">
    <property type="entry name" value="INTSUBUNIT2"/>
</dbReference>
<dbReference type="Proteomes" id="UP000015101">
    <property type="component" value="Unassembled WGS sequence"/>
</dbReference>
<evidence type="ECO:0000313" key="5">
    <source>
        <dbReference type="EnsemblMetazoa" id="HelroP160493"/>
    </source>
</evidence>
<evidence type="ECO:0000256" key="1">
    <source>
        <dbReference type="ARBA" id="ARBA00004123"/>
    </source>
</evidence>
<dbReference type="GeneID" id="20198763"/>
<evidence type="ECO:0000256" key="3">
    <source>
        <dbReference type="ARBA" id="ARBA00023242"/>
    </source>
</evidence>
<dbReference type="OrthoDB" id="70899at2759"/>
<dbReference type="FunCoup" id="T1EQB3">
    <property type="interactions" value="2307"/>
</dbReference>
<protein>
    <recommendedName>
        <fullName evidence="7">Integrator complex subunit 2</fullName>
    </recommendedName>
</protein>
<dbReference type="PANTHER" id="PTHR28608:SF1">
    <property type="entry name" value="INTEGRATOR COMPLEX SUBUNIT 2"/>
    <property type="match status" value="1"/>
</dbReference>
<keyword evidence="3" id="KW-0539">Nucleus</keyword>
<evidence type="ECO:0000313" key="6">
    <source>
        <dbReference type="Proteomes" id="UP000015101"/>
    </source>
</evidence>
<comment type="subcellular location">
    <subcellularLocation>
        <location evidence="1">Nucleus</location>
    </subcellularLocation>
</comment>
<dbReference type="CTD" id="20198763"/>
<dbReference type="InParanoid" id="T1EQB3"/>
<dbReference type="GO" id="GO:0032039">
    <property type="term" value="C:integrator complex"/>
    <property type="evidence" value="ECO:0000318"/>
    <property type="project" value="GO_Central"/>
</dbReference>
<dbReference type="InterPro" id="IPR026236">
    <property type="entry name" value="Int2_metazoa"/>
</dbReference>
<comment type="similarity">
    <text evidence="2">Belongs to the Integrator subunit 2 family.</text>
</comment>
<dbReference type="Pfam" id="PF14750">
    <property type="entry name" value="INTS2"/>
    <property type="match status" value="1"/>
</dbReference>
<evidence type="ECO:0000313" key="4">
    <source>
        <dbReference type="EMBL" id="ESO06329.1"/>
    </source>
</evidence>
<evidence type="ECO:0008006" key="7">
    <source>
        <dbReference type="Google" id="ProtNLM"/>
    </source>
</evidence>
<dbReference type="EnsemblMetazoa" id="HelroT160493">
    <property type="protein sequence ID" value="HelroP160493"/>
    <property type="gene ID" value="HelroG160493"/>
</dbReference>
<keyword evidence="6" id="KW-1185">Reference proteome</keyword>
<dbReference type="HOGENOM" id="CLU_007707_0_0_1"/>
<dbReference type="eggNOG" id="ENOG502QSP2">
    <property type="taxonomic scope" value="Eukaryota"/>
</dbReference>
<gene>
    <name evidence="5" type="primary">20198763</name>
    <name evidence="4" type="ORF">HELRODRAFT_160493</name>
</gene>
<name>T1EQB3_HELRO</name>
<reference evidence="6" key="1">
    <citation type="submission" date="2012-12" db="EMBL/GenBank/DDBJ databases">
        <authorList>
            <person name="Hellsten U."/>
            <person name="Grimwood J."/>
            <person name="Chapman J.A."/>
            <person name="Shapiro H."/>
            <person name="Aerts A."/>
            <person name="Otillar R.P."/>
            <person name="Terry A.Y."/>
            <person name="Boore J.L."/>
            <person name="Simakov O."/>
            <person name="Marletaz F."/>
            <person name="Cho S.-J."/>
            <person name="Edsinger-Gonzales E."/>
            <person name="Havlak P."/>
            <person name="Kuo D.-H."/>
            <person name="Larsson T."/>
            <person name="Lv J."/>
            <person name="Arendt D."/>
            <person name="Savage R."/>
            <person name="Osoegawa K."/>
            <person name="de Jong P."/>
            <person name="Lindberg D.R."/>
            <person name="Seaver E.C."/>
            <person name="Weisblat D.A."/>
            <person name="Putnam N.H."/>
            <person name="Grigoriev I.V."/>
            <person name="Rokhsar D.S."/>
        </authorList>
    </citation>
    <scope>NUCLEOTIDE SEQUENCE</scope>
</reference>
<sequence length="1119" mass="126480">MGSVIMVYIPYTTTSYPGIQNVDIEMLSMLPEQDLRPILPCLVRMSLCSPLDNSSAWTAKRKLILKCLSGIEIVNNLVSLLSIDFHDLEIATKDRQLKLGNSSRESLVNGQVNQGLALEFERSEAPRKLRFLLSEMLSITAQVADQNDKFLEKSSELFETEIYLDEVSDVLCITQAELPHLLPMLQVAEALLHVKNGSWLLCRLVANTPESFLDVCRHLVSLGPRQDFDSVESQRRCDALLALCDICPSHMLTVRSMCLENCKLPDLALQLTLNYNEEHWVEDSLQNILTFMCGILLDSDLSSRSWFSQYIRLCDKKKDFHSAVSVMREKLLNEMCISLLSAHELTTDDMLVKACSIIRLYSTLKCVAGLKFSEKENSTLLKLVLKKSPTSKSGMRFISLGLCMLLACPHLLVTDEEEKNVISWLKWLLDISDDYEILYDGESSFGEMLLLLAIHFHSGQNNAISELVSATLGIKCPTKASALMRLKSIFTVKVFNEQVVAAHAIKVQVTKNLSRNIKGFLPIHCIYQLLKSRTFSKYKISIKDWISKQMRECKFPIHPILRLLIDAYVNSILLPSTKSDRSNEPISETNLANVFQKDSYSLPVKLVHLYYVMFYQDVLMTNMNTLQSSNRPFVSYSSSFVNNIPVKFLMQSAQTKSSQMAGMFSNLLGLVAIHQPHLCNAYDWLCCQDVDDSLTTNFKLDKTSKIVISPESLQNALKLLPFNYSQCCLILEELSTYQAAELINYKEIFINDLLLFLDDCTPRRCQDLILIIWNTLNSYCPDLKTLTVNALSYKTDNLGTSYYKEEDLVTDPLIVLRCDTRVFRCPPLMEVLLLILNCFLHMSKTFLSNHIFGTPVLDSNKVTGASDREELRVALVAAQESAALQILLESCLPLSVDQEKNELLLSNKREVQCLVCSHIHQKFISDPSLAKLIHFQGYPLQLIPITVAGISSMHICLDFLPELIAQPQHNKQCFAIKLVSYLSLQYPVPKSLSVARLCVNVMKTLLSVLTSEQRPAFYVSTLPDLVRFCTAFPVITDDTLHFLNQLGAIVRSEIAVKFDSLNSMMILSNDGCEDFDEHSTYTNNLDSAPVNDVMLYKRILKTFDEVVGATNLLKSKLKT</sequence>
<dbReference type="KEGG" id="hro:HELRODRAFT_160493"/>
<dbReference type="STRING" id="6412.T1EQB3"/>
<accession>T1EQB3</accession>
<dbReference type="GO" id="GO:0034472">
    <property type="term" value="P:snRNA 3'-end processing"/>
    <property type="evidence" value="ECO:0000318"/>
    <property type="project" value="GO_Central"/>
</dbReference>
<proteinExistence type="inferred from homology"/>
<dbReference type="AlphaFoldDB" id="T1EQB3"/>
<evidence type="ECO:0000256" key="2">
    <source>
        <dbReference type="ARBA" id="ARBA00006705"/>
    </source>
</evidence>
<reference evidence="4 6" key="2">
    <citation type="journal article" date="2013" name="Nature">
        <title>Insights into bilaterian evolution from three spiralian genomes.</title>
        <authorList>
            <person name="Simakov O."/>
            <person name="Marletaz F."/>
            <person name="Cho S.J."/>
            <person name="Edsinger-Gonzales E."/>
            <person name="Havlak P."/>
            <person name="Hellsten U."/>
            <person name="Kuo D.H."/>
            <person name="Larsson T."/>
            <person name="Lv J."/>
            <person name="Arendt D."/>
            <person name="Savage R."/>
            <person name="Osoegawa K."/>
            <person name="de Jong P."/>
            <person name="Grimwood J."/>
            <person name="Chapman J.A."/>
            <person name="Shapiro H."/>
            <person name="Aerts A."/>
            <person name="Otillar R.P."/>
            <person name="Terry A.Y."/>
            <person name="Boore J.L."/>
            <person name="Grigoriev I.V."/>
            <person name="Lindberg D.R."/>
            <person name="Seaver E.C."/>
            <person name="Weisblat D.A."/>
            <person name="Putnam N.H."/>
            <person name="Rokhsar D.S."/>
        </authorList>
    </citation>
    <scope>NUCLEOTIDE SEQUENCE</scope>
</reference>
<dbReference type="InterPro" id="IPR029321">
    <property type="entry name" value="INTS2"/>
</dbReference>
<dbReference type="PANTHER" id="PTHR28608">
    <property type="entry name" value="INTEGRATOR COMPLEX SUBUNIT 2"/>
    <property type="match status" value="1"/>
</dbReference>